<reference evidence="2" key="1">
    <citation type="journal article" date="2014" name="Front. Microbiol.">
        <title>High frequency of phylogenetically diverse reductive dehalogenase-homologous genes in deep subseafloor sedimentary metagenomes.</title>
        <authorList>
            <person name="Kawai M."/>
            <person name="Futagami T."/>
            <person name="Toyoda A."/>
            <person name="Takaki Y."/>
            <person name="Nishi S."/>
            <person name="Hori S."/>
            <person name="Arai W."/>
            <person name="Tsubouchi T."/>
            <person name="Morono Y."/>
            <person name="Uchiyama I."/>
            <person name="Ito T."/>
            <person name="Fujiyama A."/>
            <person name="Inagaki F."/>
            <person name="Takami H."/>
        </authorList>
    </citation>
    <scope>NUCLEOTIDE SEQUENCE</scope>
    <source>
        <strain evidence="2">Expedition CK06-06</strain>
    </source>
</reference>
<accession>X0Z4M6</accession>
<comment type="caution">
    <text evidence="2">The sequence shown here is derived from an EMBL/GenBank/DDBJ whole genome shotgun (WGS) entry which is preliminary data.</text>
</comment>
<dbReference type="InterPro" id="IPR002372">
    <property type="entry name" value="PQQ_rpt_dom"/>
</dbReference>
<dbReference type="InterPro" id="IPR015943">
    <property type="entry name" value="WD40/YVTN_repeat-like_dom_sf"/>
</dbReference>
<dbReference type="EMBL" id="BART01007813">
    <property type="protein sequence ID" value="GAG63959.1"/>
    <property type="molecule type" value="Genomic_DNA"/>
</dbReference>
<gene>
    <name evidence="2" type="ORF">S01H4_17703</name>
</gene>
<feature type="domain" description="Pyrrolo-quinoline quinone repeat" evidence="1">
    <location>
        <begin position="56"/>
        <end position="175"/>
    </location>
</feature>
<feature type="non-terminal residue" evidence="2">
    <location>
        <position position="1"/>
    </location>
</feature>
<dbReference type="PANTHER" id="PTHR34512">
    <property type="entry name" value="CELL SURFACE PROTEIN"/>
    <property type="match status" value="1"/>
</dbReference>
<proteinExistence type="predicted"/>
<dbReference type="InterPro" id="IPR011047">
    <property type="entry name" value="Quinoprotein_ADH-like_sf"/>
</dbReference>
<name>X0Z4M6_9ZZZZ</name>
<dbReference type="AlphaFoldDB" id="X0Z4M6"/>
<dbReference type="Pfam" id="PF13360">
    <property type="entry name" value="PQQ_2"/>
    <property type="match status" value="1"/>
</dbReference>
<evidence type="ECO:0000259" key="1">
    <source>
        <dbReference type="Pfam" id="PF13360"/>
    </source>
</evidence>
<dbReference type="PANTHER" id="PTHR34512:SF30">
    <property type="entry name" value="OUTER MEMBRANE PROTEIN ASSEMBLY FACTOR BAMB"/>
    <property type="match status" value="1"/>
</dbReference>
<evidence type="ECO:0000313" key="2">
    <source>
        <dbReference type="EMBL" id="GAG63959.1"/>
    </source>
</evidence>
<protein>
    <recommendedName>
        <fullName evidence="1">Pyrrolo-quinoline quinone repeat domain-containing protein</fullName>
    </recommendedName>
</protein>
<sequence length="206" mass="23003">LSLEPGHEGELLFNTPWQAPAEWAAGTQTIHYTGVTSQADDGVIALFSKELRIHYGFSTETGEFLWETDPEHYLSMYGYGNFEHSWYFAYDKLYSAGVSGILYCYDATTGQTLWTYQAEDPYSEILWANNWWGRIPIITDGKIYLGHAEHSPIDPKPRGAPFVCLDAETGDVIWKAEGLFPAIVDHSLSCASIGRVQYSVGRGMSG</sequence>
<dbReference type="SUPFAM" id="SSF50998">
    <property type="entry name" value="Quinoprotein alcohol dehydrogenase-like"/>
    <property type="match status" value="1"/>
</dbReference>
<dbReference type="Gene3D" id="2.130.10.10">
    <property type="entry name" value="YVTN repeat-like/Quinoprotein amine dehydrogenase"/>
    <property type="match status" value="1"/>
</dbReference>
<organism evidence="2">
    <name type="scientific">marine sediment metagenome</name>
    <dbReference type="NCBI Taxonomy" id="412755"/>
    <lineage>
        <taxon>unclassified sequences</taxon>
        <taxon>metagenomes</taxon>
        <taxon>ecological metagenomes</taxon>
    </lineage>
</organism>